<evidence type="ECO:0000313" key="1">
    <source>
        <dbReference type="EMBL" id="TXB68952.1"/>
    </source>
</evidence>
<organism evidence="1 2">
    <name type="scientific">Phaeodactylibacter luteus</name>
    <dbReference type="NCBI Taxonomy" id="1564516"/>
    <lineage>
        <taxon>Bacteria</taxon>
        <taxon>Pseudomonadati</taxon>
        <taxon>Bacteroidota</taxon>
        <taxon>Saprospiria</taxon>
        <taxon>Saprospirales</taxon>
        <taxon>Haliscomenobacteraceae</taxon>
        <taxon>Phaeodactylibacter</taxon>
    </lineage>
</organism>
<dbReference type="PANTHER" id="PTHR43224">
    <property type="entry name" value="AMIDINOTRANSFERASE"/>
    <property type="match status" value="1"/>
</dbReference>
<dbReference type="NCBIfam" id="NF046062">
    <property type="entry name" value="citrull_CtlX"/>
    <property type="match status" value="1"/>
</dbReference>
<dbReference type="GO" id="GO:0016740">
    <property type="term" value="F:transferase activity"/>
    <property type="evidence" value="ECO:0007669"/>
    <property type="project" value="UniProtKB-KW"/>
</dbReference>
<keyword evidence="1" id="KW-0808">Transferase</keyword>
<dbReference type="Pfam" id="PF19420">
    <property type="entry name" value="DDAH_eukar"/>
    <property type="match status" value="1"/>
</dbReference>
<dbReference type="AlphaFoldDB" id="A0A5C6S3F7"/>
<dbReference type="SUPFAM" id="SSF55909">
    <property type="entry name" value="Pentein"/>
    <property type="match status" value="1"/>
</dbReference>
<dbReference type="RefSeq" id="WP_147165839.1">
    <property type="nucleotide sequence ID" value="NZ_VOOR01000003.1"/>
</dbReference>
<sequence>METKQITNHLLMVRPAHFGYNEETAVNNAFQSQDPNLSASEVQEKARAEFDGFVDKLRAAGVVVHVVEDTEAPVKPDAIFPNNWVTFHEDGRVATYPMHAVTRRNERREDILAQLADTFEVGERLHFEGAESENRFLEGTGSLILDRPNGLAYACLSPRTGRALLNEYCARMGYTAVPFTAVDGGGQQIYHTNVMMALGKDFVVICLAAVPDADEQAALLSHFERTGKAVITITLEQMMSFAGNMLQVEGAGGQPYLVMSEQAYRSLSPEQVARIEAHTAILHAPLYTIEQHGGGSARCMMAEVFLPVR</sequence>
<dbReference type="PANTHER" id="PTHR43224:SF1">
    <property type="entry name" value="AMIDINOTRANSFERASE"/>
    <property type="match status" value="1"/>
</dbReference>
<dbReference type="OrthoDB" id="9788268at2"/>
<accession>A0A5C6S3F7</accession>
<protein>
    <submittedName>
        <fullName evidence="1">Amidinotransferase</fullName>
    </submittedName>
</protein>
<dbReference type="InterPro" id="IPR014541">
    <property type="entry name" value="Amdntrnsf_FN0238"/>
</dbReference>
<comment type="caution">
    <text evidence="1">The sequence shown here is derived from an EMBL/GenBank/DDBJ whole genome shotgun (WGS) entry which is preliminary data.</text>
</comment>
<gene>
    <name evidence="1" type="ORF">FRY97_02475</name>
</gene>
<dbReference type="EMBL" id="VOOR01000003">
    <property type="protein sequence ID" value="TXB68952.1"/>
    <property type="molecule type" value="Genomic_DNA"/>
</dbReference>
<name>A0A5C6S3F7_9BACT</name>
<dbReference type="Proteomes" id="UP000321580">
    <property type="component" value="Unassembled WGS sequence"/>
</dbReference>
<keyword evidence="2" id="KW-1185">Reference proteome</keyword>
<dbReference type="PIRSF" id="PIRSF028188">
    <property type="entry name" value="Amdntrnsf_FN0238"/>
    <property type="match status" value="1"/>
</dbReference>
<evidence type="ECO:0000313" key="2">
    <source>
        <dbReference type="Proteomes" id="UP000321580"/>
    </source>
</evidence>
<dbReference type="Gene3D" id="3.75.10.10">
    <property type="entry name" value="L-arginine/glycine Amidinotransferase, Chain A"/>
    <property type="match status" value="1"/>
</dbReference>
<reference evidence="1 2" key="1">
    <citation type="submission" date="2019-08" db="EMBL/GenBank/DDBJ databases">
        <title>Genome of Phaeodactylibacter luteus.</title>
        <authorList>
            <person name="Bowman J.P."/>
        </authorList>
    </citation>
    <scope>NUCLEOTIDE SEQUENCE [LARGE SCALE GENOMIC DNA]</scope>
    <source>
        <strain evidence="1 2">KCTC 42180</strain>
    </source>
</reference>
<proteinExistence type="predicted"/>